<dbReference type="Proteomes" id="UP000326803">
    <property type="component" value="Segment"/>
</dbReference>
<evidence type="ECO:0000313" key="1">
    <source>
        <dbReference type="EMBL" id="QFG09417.1"/>
    </source>
</evidence>
<keyword evidence="2" id="KW-1185">Reference proteome</keyword>
<dbReference type="EMBL" id="MN234176">
    <property type="protein sequence ID" value="QFG09417.1"/>
    <property type="molecule type" value="Genomic_DNA"/>
</dbReference>
<dbReference type="KEGG" id="vg:60325600"/>
<proteinExistence type="predicted"/>
<organism evidence="1 2">
    <name type="scientific">Mycobacterium phage Yuna</name>
    <dbReference type="NCBI Taxonomy" id="2599885"/>
    <lineage>
        <taxon>Viruses</taxon>
        <taxon>Duplodnaviria</taxon>
        <taxon>Heunggongvirae</taxon>
        <taxon>Uroviricota</taxon>
        <taxon>Caudoviricetes</taxon>
        <taxon>Weiservirinae</taxon>
        <taxon>Anayavirus</taxon>
        <taxon>Anayavirus yuna</taxon>
    </lineage>
</organism>
<evidence type="ECO:0000313" key="2">
    <source>
        <dbReference type="Proteomes" id="UP000326803"/>
    </source>
</evidence>
<dbReference type="RefSeq" id="YP_009954113.1">
    <property type="nucleotide sequence ID" value="NC_051629.1"/>
</dbReference>
<accession>A0A5J6THN1</accession>
<protein>
    <submittedName>
        <fullName evidence="1">Uncharacterized protein</fullName>
    </submittedName>
</protein>
<dbReference type="GeneID" id="60325600"/>
<gene>
    <name evidence="1" type="primary">35</name>
    <name evidence="1" type="ORF">PBI_YUNA_35</name>
</gene>
<name>A0A5J6THN1_9CAUD</name>
<reference evidence="1 2" key="1">
    <citation type="submission" date="2019-07" db="EMBL/GenBank/DDBJ databases">
        <authorList>
            <person name="Divens A.M."/>
            <person name="Garlena R.A."/>
            <person name="Russell D.A."/>
            <person name="Pope W.H."/>
            <person name="Jacobs-Sera D."/>
            <person name="Hatfull G.F."/>
        </authorList>
    </citation>
    <scope>NUCLEOTIDE SEQUENCE [LARGE SCALE GENOMIC DNA]</scope>
</reference>
<sequence length="83" mass="8949">MSLAERLGDPQPAPSSECAVCRWLDGAADADRLAFDQWIATGGAITALWRACASDTDNPLTIKRPRFAELINDHHRGGARVAC</sequence>